<dbReference type="PRINTS" id="PR00146">
    <property type="entry name" value="DHPICSNTHASE"/>
</dbReference>
<evidence type="ECO:0000313" key="6">
    <source>
        <dbReference type="Proteomes" id="UP000671995"/>
    </source>
</evidence>
<evidence type="ECO:0000256" key="1">
    <source>
        <dbReference type="ARBA" id="ARBA00023239"/>
    </source>
</evidence>
<gene>
    <name evidence="5" type="ORF">HRI96_04575</name>
</gene>
<comment type="similarity">
    <text evidence="2">Belongs to the DapA family.</text>
</comment>
<sequence>MNGIYVASLTPFDRNDNFNPKALIALMERNLAEGAAGFFIGGSSAECFLLSHEERLETFECASSFKNRTDLIAHCGAIGTKEAIDFACNAKRMGYRHIATTPPLYYGFTPGEIARYYYDISKAVDMPVIVYNFPGNTKKEFDLNNPIYRELFSSDAIEGVKHTNQVVSQLERFLELNPKLWVLNGFDETMVAGLALGSQGSIGSTFNCMLPHYLKIYNAFNEGRIAEARAMQHKANNIMEVFCKVGLIPAVKYVVCKQGIDVGIARKPFGKLSEAAKSLIDRTLEENLIE</sequence>
<evidence type="ECO:0000256" key="4">
    <source>
        <dbReference type="PIRSR" id="PIRSR001365-2"/>
    </source>
</evidence>
<dbReference type="Pfam" id="PF00701">
    <property type="entry name" value="DHDPS"/>
    <property type="match status" value="1"/>
</dbReference>
<proteinExistence type="inferred from homology"/>
<feature type="active site" description="Schiff-base intermediate with substrate" evidence="3">
    <location>
        <position position="161"/>
    </location>
</feature>
<reference evidence="5" key="1">
    <citation type="submission" date="2020-05" db="EMBL/GenBank/DDBJ databases">
        <authorList>
            <person name="Zeng H."/>
            <person name="Chan Y.K."/>
            <person name="Watt R.M."/>
        </authorList>
    </citation>
    <scope>NUCLEOTIDE SEQUENCE</scope>
    <source>
        <strain evidence="5">ATCC 700773</strain>
    </source>
</reference>
<dbReference type="PANTHER" id="PTHR42849">
    <property type="entry name" value="N-ACETYLNEURAMINATE LYASE"/>
    <property type="match status" value="1"/>
</dbReference>
<dbReference type="Gene3D" id="3.20.20.70">
    <property type="entry name" value="Aldolase class I"/>
    <property type="match status" value="1"/>
</dbReference>
<dbReference type="SMART" id="SM01130">
    <property type="entry name" value="DHDPS"/>
    <property type="match status" value="1"/>
</dbReference>
<dbReference type="PANTHER" id="PTHR42849:SF1">
    <property type="entry name" value="N-ACETYLNEURAMINATE LYASE"/>
    <property type="match status" value="1"/>
</dbReference>
<dbReference type="InterPro" id="IPR013785">
    <property type="entry name" value="Aldolase_TIM"/>
</dbReference>
<evidence type="ECO:0000256" key="3">
    <source>
        <dbReference type="PIRSR" id="PIRSR001365-1"/>
    </source>
</evidence>
<protein>
    <submittedName>
        <fullName evidence="5">Dihydrodipicolinate synthase family protein</fullName>
    </submittedName>
</protein>
<dbReference type="AlphaFoldDB" id="A0A975EZE6"/>
<dbReference type="GO" id="GO:0005829">
    <property type="term" value="C:cytosol"/>
    <property type="evidence" value="ECO:0007669"/>
    <property type="project" value="TreeGrafter"/>
</dbReference>
<feature type="active site" description="Proton donor/acceptor" evidence="3">
    <location>
        <position position="131"/>
    </location>
</feature>
<dbReference type="Proteomes" id="UP000671995">
    <property type="component" value="Chromosome"/>
</dbReference>
<dbReference type="InterPro" id="IPR002220">
    <property type="entry name" value="DapA-like"/>
</dbReference>
<keyword evidence="1 2" id="KW-0456">Lyase</keyword>
<organism evidence="5 6">
    <name type="scientific">Treponema parvum</name>
    <dbReference type="NCBI Taxonomy" id="138851"/>
    <lineage>
        <taxon>Bacteria</taxon>
        <taxon>Pseudomonadati</taxon>
        <taxon>Spirochaetota</taxon>
        <taxon>Spirochaetia</taxon>
        <taxon>Spirochaetales</taxon>
        <taxon>Treponemataceae</taxon>
        <taxon>Treponema</taxon>
    </lineage>
</organism>
<dbReference type="PIRSF" id="PIRSF001365">
    <property type="entry name" value="DHDPS"/>
    <property type="match status" value="1"/>
</dbReference>
<dbReference type="EMBL" id="CP054257">
    <property type="protein sequence ID" value="QTQ11542.1"/>
    <property type="molecule type" value="Genomic_DNA"/>
</dbReference>
<name>A0A975EZE6_9SPIR</name>
<dbReference type="GO" id="GO:0019262">
    <property type="term" value="P:N-acetylneuraminate catabolic process"/>
    <property type="evidence" value="ECO:0007669"/>
    <property type="project" value="TreeGrafter"/>
</dbReference>
<accession>A0A975EZE6</accession>
<evidence type="ECO:0000256" key="2">
    <source>
        <dbReference type="PIRNR" id="PIRNR001365"/>
    </source>
</evidence>
<dbReference type="GO" id="GO:0008747">
    <property type="term" value="F:N-acetylneuraminate lyase activity"/>
    <property type="evidence" value="ECO:0007669"/>
    <property type="project" value="TreeGrafter"/>
</dbReference>
<dbReference type="RefSeq" id="WP_210118337.1">
    <property type="nucleotide sequence ID" value="NZ_CP054257.1"/>
</dbReference>
<reference evidence="5" key="2">
    <citation type="journal article" date="2021" name="Microbiol. Resour. Announc.">
        <title>Complete Genome Sequences of Three Human Oral Treponema parvum Isolates.</title>
        <authorList>
            <person name="Zeng H."/>
            <person name="Watt R.M."/>
        </authorList>
    </citation>
    <scope>NUCLEOTIDE SEQUENCE</scope>
    <source>
        <strain evidence="5">ATCC 700773</strain>
    </source>
</reference>
<feature type="binding site" evidence="4">
    <location>
        <position position="202"/>
    </location>
    <ligand>
        <name>pyruvate</name>
        <dbReference type="ChEBI" id="CHEBI:15361"/>
    </ligand>
</feature>
<dbReference type="SUPFAM" id="SSF51569">
    <property type="entry name" value="Aldolase"/>
    <property type="match status" value="1"/>
</dbReference>
<evidence type="ECO:0000313" key="5">
    <source>
        <dbReference type="EMBL" id="QTQ11542.1"/>
    </source>
</evidence>